<comment type="caution">
    <text evidence="1">The sequence shown here is derived from an EMBL/GenBank/DDBJ whole genome shotgun (WGS) entry which is preliminary data.</text>
</comment>
<reference evidence="2" key="1">
    <citation type="journal article" date="2022" name="Nat. Commun.">
        <title>Chromosome evolution and the genetic basis of agronomically important traits in greater yam.</title>
        <authorList>
            <person name="Bredeson J.V."/>
            <person name="Lyons J.B."/>
            <person name="Oniyinde I.O."/>
            <person name="Okereke N.R."/>
            <person name="Kolade O."/>
            <person name="Nnabue I."/>
            <person name="Nwadili C.O."/>
            <person name="Hribova E."/>
            <person name="Parker M."/>
            <person name="Nwogha J."/>
            <person name="Shu S."/>
            <person name="Carlson J."/>
            <person name="Kariba R."/>
            <person name="Muthemba S."/>
            <person name="Knop K."/>
            <person name="Barton G.J."/>
            <person name="Sherwood A.V."/>
            <person name="Lopez-Montes A."/>
            <person name="Asiedu R."/>
            <person name="Jamnadass R."/>
            <person name="Muchugi A."/>
            <person name="Goodstein D."/>
            <person name="Egesi C.N."/>
            <person name="Featherston J."/>
            <person name="Asfaw A."/>
            <person name="Simpson G.G."/>
            <person name="Dolezel J."/>
            <person name="Hendre P.S."/>
            <person name="Van Deynze A."/>
            <person name="Kumar P.L."/>
            <person name="Obidiegwu J.E."/>
            <person name="Bhattacharjee R."/>
            <person name="Rokhsar D.S."/>
        </authorList>
    </citation>
    <scope>NUCLEOTIDE SEQUENCE [LARGE SCALE GENOMIC DNA]</scope>
    <source>
        <strain evidence="2">cv. TDa95/00328</strain>
    </source>
</reference>
<dbReference type="Proteomes" id="UP000827976">
    <property type="component" value="Chromosome 7"/>
</dbReference>
<dbReference type="EC" id="2.7.7.49" evidence="1"/>
<keyword evidence="2" id="KW-1185">Reference proteome</keyword>
<keyword evidence="1" id="KW-0548">Nucleotidyltransferase</keyword>
<name>A0ACB7VPG0_DIOAL</name>
<evidence type="ECO:0000313" key="2">
    <source>
        <dbReference type="Proteomes" id="UP000827976"/>
    </source>
</evidence>
<gene>
    <name evidence="1" type="ORF">IHE45_07G004600</name>
</gene>
<evidence type="ECO:0000313" key="1">
    <source>
        <dbReference type="EMBL" id="KAH7676278.1"/>
    </source>
</evidence>
<keyword evidence="1" id="KW-0695">RNA-directed DNA polymerase</keyword>
<organism evidence="1 2">
    <name type="scientific">Dioscorea alata</name>
    <name type="common">Purple yam</name>
    <dbReference type="NCBI Taxonomy" id="55571"/>
    <lineage>
        <taxon>Eukaryota</taxon>
        <taxon>Viridiplantae</taxon>
        <taxon>Streptophyta</taxon>
        <taxon>Embryophyta</taxon>
        <taxon>Tracheophyta</taxon>
        <taxon>Spermatophyta</taxon>
        <taxon>Magnoliopsida</taxon>
        <taxon>Liliopsida</taxon>
        <taxon>Dioscoreales</taxon>
        <taxon>Dioscoreaceae</taxon>
        <taxon>Dioscorea</taxon>
    </lineage>
</organism>
<sequence>MEKHPETSFKVMNQDFMKLDRFDGTNYTRWKDKMMFFLTALKIWYVLDPSLPEVPDATPDESVEAKAERVKRQEDELLCRGHILNTLSDRLYDLFTSVQSPREIWKALEFKYNTEKQGADKFIILKFFEFTMFDHISVLDQVHELQILVSKLKDLNVEVSEALQVGAVIAKLPPSWNDYRKKLLHSSENFSLEQIHKHLRIEEETRIRDGKRFGKESDSNLNFIDVNKSNRFGKKRKFMDVNTNSDNSGSKKNKTCFHCKKKGHFKKECRFWKKMKKDHVAVGSNNKISMITEVNMAAFSNTNGWWYDSGATIHICNDKNLFKDYEIAADGHEVLMGNHNAVKVHGKGTVEIFFTSGKKLTLINVLHVPEVRKNLVSGNLLCKGGFKTVLEANNLILSKNGVFVGKGYTCDGMFKLSVTSNINNTEKVSAYMIDSSISLWHSRLAHVNYKSLKFMAKHGYISYVNSDHDKCEICIQAKMTKLPFPRIERNSELLQIIHSDICELNGHLTRGGNRPDIAFTVCKLSRFTKNPGVLHWNAIKRVLGYLKRTKDMGLFYDSFPAVLEGYSDASWIRSTSDKMSTSGWIFTLGGGAVSWASKKQTCITHSTMESEFIALAAAGKEGEWLRNWLLDIKLWPQPMPAISLHCDSQATMSRALNKIYNGKSRHISLRHEFVRQLITDGIITITYVRSCKNLADPLTKALPRDLVRNTAAEMGLRPFS</sequence>
<accession>A0ACB7VPG0</accession>
<proteinExistence type="predicted"/>
<keyword evidence="1" id="KW-0808">Transferase</keyword>
<dbReference type="EMBL" id="CM037017">
    <property type="protein sequence ID" value="KAH7676278.1"/>
    <property type="molecule type" value="Genomic_DNA"/>
</dbReference>
<protein>
    <submittedName>
        <fullName evidence="1">RNA-directed DNA polymerase protein</fullName>
        <ecNumber evidence="1">2.7.7.49</ecNumber>
    </submittedName>
</protein>